<dbReference type="GO" id="GO:0000981">
    <property type="term" value="F:DNA-binding transcription factor activity, RNA polymerase II-specific"/>
    <property type="evidence" value="ECO:0007669"/>
    <property type="project" value="InterPro"/>
</dbReference>
<keyword evidence="15" id="KW-1185">Reference proteome</keyword>
<dbReference type="SUPFAM" id="SSF57701">
    <property type="entry name" value="Zn2/Cys6 DNA-binding domain"/>
    <property type="match status" value="1"/>
</dbReference>
<comment type="caution">
    <text evidence="14">The sequence shown here is derived from an EMBL/GenBank/DDBJ whole genome shotgun (WGS) entry which is preliminary data.</text>
</comment>
<dbReference type="GO" id="GO:0003677">
    <property type="term" value="F:DNA binding"/>
    <property type="evidence" value="ECO:0007669"/>
    <property type="project" value="UniProtKB-KW"/>
</dbReference>
<evidence type="ECO:0000259" key="13">
    <source>
        <dbReference type="PROSITE" id="PS50048"/>
    </source>
</evidence>
<evidence type="ECO:0000256" key="10">
    <source>
        <dbReference type="ARBA" id="ARBA00023242"/>
    </source>
</evidence>
<dbReference type="Pfam" id="PF11951">
    <property type="entry name" value="Fungal_trans_2"/>
    <property type="match status" value="1"/>
</dbReference>
<feature type="compositionally biased region" description="Low complexity" evidence="11">
    <location>
        <begin position="18"/>
        <end position="29"/>
    </location>
</feature>
<dbReference type="PANTHER" id="PTHR11660:SF57">
    <property type="entry name" value="SOLUTE CARRIER FAMILY 40 MEMBER"/>
    <property type="match status" value="1"/>
</dbReference>
<evidence type="ECO:0000256" key="12">
    <source>
        <dbReference type="SAM" id="Phobius"/>
    </source>
</evidence>
<dbReference type="InterPro" id="IPR036259">
    <property type="entry name" value="MFS_trans_sf"/>
</dbReference>
<dbReference type="Pfam" id="PF00172">
    <property type="entry name" value="Zn_clus"/>
    <property type="match status" value="1"/>
</dbReference>
<feature type="transmembrane region" description="Helical" evidence="12">
    <location>
        <begin position="324"/>
        <end position="344"/>
    </location>
</feature>
<protein>
    <recommendedName>
        <fullName evidence="13">Zn(2)-C6 fungal-type domain-containing protein</fullName>
    </recommendedName>
</protein>
<name>A0A3D8QNQ9_9EURO</name>
<feature type="region of interest" description="Disordered" evidence="11">
    <location>
        <begin position="242"/>
        <end position="266"/>
    </location>
</feature>
<keyword evidence="5 12" id="KW-1133">Transmembrane helix</keyword>
<feature type="compositionally biased region" description="Polar residues" evidence="11">
    <location>
        <begin position="537"/>
        <end position="552"/>
    </location>
</feature>
<feature type="transmembrane region" description="Helical" evidence="12">
    <location>
        <begin position="356"/>
        <end position="375"/>
    </location>
</feature>
<feature type="transmembrane region" description="Helical" evidence="12">
    <location>
        <begin position="210"/>
        <end position="232"/>
    </location>
</feature>
<feature type="transmembrane region" description="Helical" evidence="12">
    <location>
        <begin position="132"/>
        <end position="151"/>
    </location>
</feature>
<evidence type="ECO:0000256" key="8">
    <source>
        <dbReference type="ARBA" id="ARBA00023136"/>
    </source>
</evidence>
<keyword evidence="7" id="KW-0238">DNA-binding</keyword>
<dbReference type="GO" id="GO:0005381">
    <property type="term" value="F:iron ion transmembrane transporter activity"/>
    <property type="evidence" value="ECO:0007669"/>
    <property type="project" value="InterPro"/>
</dbReference>
<evidence type="ECO:0000256" key="4">
    <source>
        <dbReference type="ARBA" id="ARBA00022692"/>
    </source>
</evidence>
<keyword evidence="4 12" id="KW-0812">Transmembrane</keyword>
<dbReference type="SUPFAM" id="SSF103473">
    <property type="entry name" value="MFS general substrate transporter"/>
    <property type="match status" value="1"/>
</dbReference>
<dbReference type="OrthoDB" id="648861at2759"/>
<dbReference type="InterPro" id="IPR001138">
    <property type="entry name" value="Zn2Cys6_DnaBD"/>
</dbReference>
<dbReference type="Gene3D" id="1.20.1250.20">
    <property type="entry name" value="MFS general substrate transporter like domains"/>
    <property type="match status" value="1"/>
</dbReference>
<keyword evidence="10" id="KW-0539">Nucleus</keyword>
<evidence type="ECO:0000256" key="2">
    <source>
        <dbReference type="ARBA" id="ARBA00006279"/>
    </source>
</evidence>
<gene>
    <name evidence="14" type="ORF">DSM5745_10205</name>
</gene>
<keyword evidence="3" id="KW-0813">Transport</keyword>
<dbReference type="Pfam" id="PF06963">
    <property type="entry name" value="FPN1"/>
    <property type="match status" value="1"/>
</dbReference>
<evidence type="ECO:0000256" key="5">
    <source>
        <dbReference type="ARBA" id="ARBA00022989"/>
    </source>
</evidence>
<dbReference type="RefSeq" id="XP_026599283.1">
    <property type="nucleotide sequence ID" value="XM_026752221.1"/>
</dbReference>
<sequence length="1123" mass="123349">MEAEPEAEPLVPHDDEAPSSPSSPQSSTSTSNRVLLRLYTSHFLSTWNSRMFEFGAVVFLASIFPGTLLYASVYALVRSLFAVLFSSWLGALVDRVDRLSAIRHSIVWQRVPVAVSCVCLGLLLRAPSPPVYVEWMLFVALVLLAGVEKLAATANAVSVERDWAVVISDALLVSRKDLNASMRRIDLFCKLVAPVVVSLMDGLLSTRLAIWGVLGLNVAVVLVEYFAIAQVYHSVPQLDRNTERQATARDDEDVEEGQADERSSSRHTIMQHVRSTIAPWCEYVRQPVFLASFALSLLYLTVLSFGPTMVTFLLYSGFSSLQVSAMRIGAVLAEISGTVVAPFLMDRIGPIRSGLWFLNWQFGTLAAAVAAFAFAGGAPHLVAGCLVVGVALSRLGLWGFDLSVQFLVQESIDSGSRARFSATEMALQSVFEMISFATTIVFADPDQFMHPVYISYGAIAVAATPPRARGPGRSGPRRRTGCLTCRARKVRCDEAKPTCANCTRLRLQCVYRSVIIQGMGIPKTRARPGRARSASGTTTTQELESPASNASTGAVVRPGGLQSIGARQVLSSVSPEEISGAPDSIPFDMLGFIGEITSDFQQKHLDLTNGESIVPSNRPMAIPVPEVDGSFHDARQTPWDPGRVDVNTCNTGIIPDPDSVSPQSTTEESWEDRLLQHFRLSDAPPTIFAPVDLEWRYVRDAILTESSRSAPGCRALLLAVYCYSDTHMAWVEGTQPKLGPSYHAQASSEIQACLLEEDVSESLLKRVFASVLLLMLAELISPETWRPATPYLHTSFLLLQRFHPRLRTWTGIAHLIASWVSLLDIKALIAGRDGDPLADLDVGDLTPTPNFDHIFSSSRPDPNSEDIPFEKHLTSPSYLITHSITSPAYTFFLRTQQLTRRIVVIDLHHRARGTVSDEFEVLQIAHTVSADLEALWNTRPRILDLYDTPSNEPDSLLTVLSPQTAEKIVRTFRAYVANFLAQSIYLHRVAFAIYPRTDKVYAAVEQIIRLAREEGSRSANNSTTPEPSVGSVPISFLWPLFIAALEGSLEQRAWITSEIQRMAAPAPAAASVSGSGCGRHPNAEKALLLLTEMTRRQDTGASRTWADSKCVRRELFVDFFVMI</sequence>
<dbReference type="SMART" id="SM00066">
    <property type="entry name" value="GAL4"/>
    <property type="match status" value="1"/>
</dbReference>
<dbReference type="GO" id="GO:0008270">
    <property type="term" value="F:zinc ion binding"/>
    <property type="evidence" value="ECO:0007669"/>
    <property type="project" value="InterPro"/>
</dbReference>
<dbReference type="PROSITE" id="PS50048">
    <property type="entry name" value="ZN2_CY6_FUNGAL_2"/>
    <property type="match status" value="1"/>
</dbReference>
<dbReference type="InterPro" id="IPR036864">
    <property type="entry name" value="Zn2-C6_fun-type_DNA-bd_sf"/>
</dbReference>
<keyword evidence="6" id="KW-0805">Transcription regulation</keyword>
<dbReference type="CDD" id="cd00067">
    <property type="entry name" value="GAL4"/>
    <property type="match status" value="1"/>
</dbReference>
<reference evidence="14 15" key="1">
    <citation type="journal article" date="2018" name="IMA Fungus">
        <title>IMA Genome-F 9: Draft genome sequence of Annulohypoxylon stygium, Aspergillus mulundensis, Berkeleyomyces basicola (syn. Thielaviopsis basicola), Ceratocystis smalleyi, two Cercospora beticola strains, Coleophoma cylindrospora, Fusarium fracticaudum, Phialophora cf. hyalina, and Morchella septimelata.</title>
        <authorList>
            <person name="Wingfield B.D."/>
            <person name="Bills G.F."/>
            <person name="Dong Y."/>
            <person name="Huang W."/>
            <person name="Nel W.J."/>
            <person name="Swalarsk-Parry B.S."/>
            <person name="Vaghefi N."/>
            <person name="Wilken P.M."/>
            <person name="An Z."/>
            <person name="de Beer Z.W."/>
            <person name="De Vos L."/>
            <person name="Chen L."/>
            <person name="Duong T.A."/>
            <person name="Gao Y."/>
            <person name="Hammerbacher A."/>
            <person name="Kikkert J.R."/>
            <person name="Li Y."/>
            <person name="Li H."/>
            <person name="Li K."/>
            <person name="Li Q."/>
            <person name="Liu X."/>
            <person name="Ma X."/>
            <person name="Naidoo K."/>
            <person name="Pethybridge S.J."/>
            <person name="Sun J."/>
            <person name="Steenkamp E.T."/>
            <person name="van der Nest M.A."/>
            <person name="van Wyk S."/>
            <person name="Wingfield M.J."/>
            <person name="Xiong C."/>
            <person name="Yue Q."/>
            <person name="Zhang X."/>
        </authorList>
    </citation>
    <scope>NUCLEOTIDE SEQUENCE [LARGE SCALE GENOMIC DNA]</scope>
    <source>
        <strain evidence="14 15">DSM 5745</strain>
    </source>
</reference>
<evidence type="ECO:0000256" key="9">
    <source>
        <dbReference type="ARBA" id="ARBA00023163"/>
    </source>
</evidence>
<comment type="similarity">
    <text evidence="2">Belongs to the ferroportin (FP) (TC 2.A.100) family. SLC40A subfamily.</text>
</comment>
<keyword evidence="9" id="KW-0804">Transcription</keyword>
<dbReference type="InterPro" id="IPR009716">
    <property type="entry name" value="Ferroportin-1"/>
</dbReference>
<keyword evidence="8 12" id="KW-0472">Membrane</keyword>
<feature type="transmembrane region" description="Helical" evidence="12">
    <location>
        <begin position="51"/>
        <end position="70"/>
    </location>
</feature>
<dbReference type="STRING" id="1810919.A0A3D8QNQ9"/>
<feature type="transmembrane region" description="Helical" evidence="12">
    <location>
        <begin position="106"/>
        <end position="126"/>
    </location>
</feature>
<dbReference type="Proteomes" id="UP000256690">
    <property type="component" value="Unassembled WGS sequence"/>
</dbReference>
<dbReference type="PROSITE" id="PS00463">
    <property type="entry name" value="ZN2_CY6_FUNGAL_1"/>
    <property type="match status" value="1"/>
</dbReference>
<evidence type="ECO:0000313" key="15">
    <source>
        <dbReference type="Proteomes" id="UP000256690"/>
    </source>
</evidence>
<dbReference type="InterPro" id="IPR021858">
    <property type="entry name" value="Fun_TF"/>
</dbReference>
<evidence type="ECO:0000256" key="3">
    <source>
        <dbReference type="ARBA" id="ARBA00022448"/>
    </source>
</evidence>
<dbReference type="PANTHER" id="PTHR11660">
    <property type="entry name" value="SOLUTE CARRIER FAMILY 40 MEMBER"/>
    <property type="match status" value="1"/>
</dbReference>
<proteinExistence type="inferred from homology"/>
<feature type="domain" description="Zn(2)-C6 fungal-type" evidence="13">
    <location>
        <begin position="481"/>
        <end position="511"/>
    </location>
</feature>
<accession>A0A3D8QNQ9</accession>
<dbReference type="Gene3D" id="4.10.240.10">
    <property type="entry name" value="Zn(2)-C6 fungal-type DNA-binding domain"/>
    <property type="match status" value="1"/>
</dbReference>
<evidence type="ECO:0000256" key="11">
    <source>
        <dbReference type="SAM" id="MobiDB-lite"/>
    </source>
</evidence>
<evidence type="ECO:0000256" key="1">
    <source>
        <dbReference type="ARBA" id="ARBA00004141"/>
    </source>
</evidence>
<evidence type="ECO:0000256" key="6">
    <source>
        <dbReference type="ARBA" id="ARBA00023015"/>
    </source>
</evidence>
<dbReference type="CDD" id="cd17480">
    <property type="entry name" value="MFS_SLC40A1_like"/>
    <property type="match status" value="1"/>
</dbReference>
<organism evidence="14 15">
    <name type="scientific">Aspergillus mulundensis</name>
    <dbReference type="NCBI Taxonomy" id="1810919"/>
    <lineage>
        <taxon>Eukaryota</taxon>
        <taxon>Fungi</taxon>
        <taxon>Dikarya</taxon>
        <taxon>Ascomycota</taxon>
        <taxon>Pezizomycotina</taxon>
        <taxon>Eurotiomycetes</taxon>
        <taxon>Eurotiomycetidae</taxon>
        <taxon>Eurotiales</taxon>
        <taxon>Aspergillaceae</taxon>
        <taxon>Aspergillus</taxon>
        <taxon>Aspergillus subgen. Nidulantes</taxon>
    </lineage>
</organism>
<comment type="subcellular location">
    <subcellularLocation>
        <location evidence="1">Membrane</location>
        <topology evidence="1">Multi-pass membrane protein</topology>
    </subcellularLocation>
</comment>
<feature type="region of interest" description="Disordered" evidence="11">
    <location>
        <begin position="523"/>
        <end position="558"/>
    </location>
</feature>
<evidence type="ECO:0000313" key="14">
    <source>
        <dbReference type="EMBL" id="RDW63094.1"/>
    </source>
</evidence>
<dbReference type="GeneID" id="38120575"/>
<dbReference type="AlphaFoldDB" id="A0A3D8QNQ9"/>
<feature type="region of interest" description="Disordered" evidence="11">
    <location>
        <begin position="1"/>
        <end position="29"/>
    </location>
</feature>
<dbReference type="GO" id="GO:0016020">
    <property type="term" value="C:membrane"/>
    <property type="evidence" value="ECO:0007669"/>
    <property type="project" value="UniProtKB-SubCell"/>
</dbReference>
<dbReference type="EMBL" id="PVWQ01000015">
    <property type="protein sequence ID" value="RDW63094.1"/>
    <property type="molecule type" value="Genomic_DNA"/>
</dbReference>
<evidence type="ECO:0000256" key="7">
    <source>
        <dbReference type="ARBA" id="ARBA00023125"/>
    </source>
</evidence>
<feature type="transmembrane region" description="Helical" evidence="12">
    <location>
        <begin position="293"/>
        <end position="318"/>
    </location>
</feature>